<evidence type="ECO:0000256" key="13">
    <source>
        <dbReference type="PROSITE-ProRule" id="PRU10141"/>
    </source>
</evidence>
<dbReference type="FunFam" id="3.30.200.20:FF:000042">
    <property type="entry name" value="Aurora kinase A"/>
    <property type="match status" value="1"/>
</dbReference>
<dbReference type="GO" id="GO:0051233">
    <property type="term" value="C:spindle midzone"/>
    <property type="evidence" value="ECO:0007669"/>
    <property type="project" value="UniProtKB-ARBA"/>
</dbReference>
<feature type="region of interest" description="Disordered" evidence="16">
    <location>
        <begin position="30"/>
        <end position="58"/>
    </location>
</feature>
<evidence type="ECO:0000256" key="16">
    <source>
        <dbReference type="SAM" id="MobiDB-lite"/>
    </source>
</evidence>
<dbReference type="OrthoDB" id="377346at2759"/>
<keyword evidence="5 11" id="KW-0547">Nucleotide-binding</keyword>
<proteinExistence type="inferred from homology"/>
<feature type="cross-link" description="Glycyl lysine isopeptide (Lys-Gly) (interchain with G-Cter in SUMO2)" evidence="12">
    <location>
        <position position="281"/>
    </location>
</feature>
<keyword evidence="7 11" id="KW-0067">ATP-binding</keyword>
<keyword evidence="4 15" id="KW-0808">Transferase</keyword>
<protein>
    <recommendedName>
        <fullName evidence="2 15">Aurora kinase</fullName>
        <ecNumber evidence="1 15">2.7.11.1</ecNumber>
    </recommendedName>
</protein>
<dbReference type="GO" id="GO:0005524">
    <property type="term" value="F:ATP binding"/>
    <property type="evidence" value="ECO:0007669"/>
    <property type="project" value="UniProtKB-UniRule"/>
</dbReference>
<comment type="similarity">
    <text evidence="15">Belongs to the protein kinase superfamily. Ser/Thr protein kinase family. Aurora subfamily.</text>
</comment>
<evidence type="ECO:0000259" key="17">
    <source>
        <dbReference type="PROSITE" id="PS50011"/>
    </source>
</evidence>
<dbReference type="GO" id="GO:0072479">
    <property type="term" value="P:response to mitotic cell cycle spindle assembly checkpoint signaling"/>
    <property type="evidence" value="ECO:0007669"/>
    <property type="project" value="UniProtKB-ARBA"/>
</dbReference>
<dbReference type="EC" id="2.7.11.1" evidence="1 15"/>
<feature type="binding site" evidence="11">
    <location>
        <begin position="283"/>
        <end position="284"/>
    </location>
    <ligand>
        <name>ATP</name>
        <dbReference type="ChEBI" id="CHEBI:30616"/>
    </ligand>
</feature>
<dbReference type="GO" id="GO:0032133">
    <property type="term" value="C:chromosome passenger complex"/>
    <property type="evidence" value="ECO:0007669"/>
    <property type="project" value="UniProtKB-ARBA"/>
</dbReference>
<dbReference type="CDD" id="cd14007">
    <property type="entry name" value="STKc_Aurora"/>
    <property type="match status" value="1"/>
</dbReference>
<evidence type="ECO:0000256" key="4">
    <source>
        <dbReference type="ARBA" id="ARBA00022679"/>
    </source>
</evidence>
<gene>
    <name evidence="18" type="ORF">PDIGIT_LOCUS11681</name>
</gene>
<dbReference type="Gene3D" id="1.10.510.10">
    <property type="entry name" value="Transferase(Phosphotransferase) domain 1"/>
    <property type="match status" value="1"/>
</dbReference>
<feature type="binding site" evidence="11">
    <location>
        <begin position="232"/>
        <end position="234"/>
    </location>
    <ligand>
        <name>ATP</name>
        <dbReference type="ChEBI" id="CHEBI:30616"/>
    </ligand>
</feature>
<dbReference type="GO" id="GO:0004674">
    <property type="term" value="F:protein serine/threonine kinase activity"/>
    <property type="evidence" value="ECO:0007669"/>
    <property type="project" value="UniProtKB-KW"/>
</dbReference>
<evidence type="ECO:0000256" key="12">
    <source>
        <dbReference type="PIRSR" id="PIRSR630616-3"/>
    </source>
</evidence>
<feature type="binding site" evidence="11">
    <location>
        <position position="164"/>
    </location>
    <ligand>
        <name>ATP</name>
        <dbReference type="ChEBI" id="CHEBI:30616"/>
    </ligand>
</feature>
<dbReference type="PROSITE" id="PS00107">
    <property type="entry name" value="PROTEIN_KINASE_ATP"/>
    <property type="match status" value="1"/>
</dbReference>
<evidence type="ECO:0000313" key="18">
    <source>
        <dbReference type="EMBL" id="CAI6338551.1"/>
    </source>
</evidence>
<evidence type="ECO:0000256" key="5">
    <source>
        <dbReference type="ARBA" id="ARBA00022741"/>
    </source>
</evidence>
<sequence>MYTSSSSYNTPTILHLPRLKNRSIELFSIRHNSTEMAPTKKPVTRNQSRKDNDASNTESFLGAVKSSIVKTKARFTALRTIRRSKTSKSEVQTITHPKSREHLKDIVEGRNTIKDVVVEEHHKDKTVDDPSRNQGDDEGTTVRRPPKPLTIENFELSRRLGRGKFGRVHLARHLETNYICAVKVLSKQQITSETSERLVRRELEVHQNLAHPHILRFYTWMDDPANIYLVLEYAPNGNLFDLMMKQPKKRFMEPEAAAYISQMAQALRYLHSKNIMHRDIKPENILLGLHNEMKLADFGYSVHSNSGLRSTLCGTLDYLPPEMAIGMLKPEQEKKWYTKAVDQWSLGVLTYELLVGRAPFEMKCQEETQKRIAHFKGRLRFPQHVSLPAEDFMRQLLNLDAEQRMGLDDVLYHSWIKNNVDHSSRTGIRSLNRKVNGVMDDA</sequence>
<dbReference type="InterPro" id="IPR030616">
    <property type="entry name" value="Aur-like"/>
</dbReference>
<dbReference type="FunFam" id="1.10.510.10:FF:000235">
    <property type="entry name" value="Serine/threonine-protein kinase ark1"/>
    <property type="match status" value="1"/>
</dbReference>
<evidence type="ECO:0000256" key="3">
    <source>
        <dbReference type="ARBA" id="ARBA00022527"/>
    </source>
</evidence>
<dbReference type="PROSITE" id="PS00108">
    <property type="entry name" value="PROTEIN_KINASE_ST"/>
    <property type="match status" value="1"/>
</dbReference>
<feature type="binding site" evidence="11 13">
    <location>
        <position position="183"/>
    </location>
    <ligand>
        <name>ATP</name>
        <dbReference type="ChEBI" id="CHEBI:30616"/>
    </ligand>
</feature>
<feature type="active site" description="Proton acceptor" evidence="10">
    <location>
        <position position="279"/>
    </location>
</feature>
<dbReference type="GO" id="GO:0032465">
    <property type="term" value="P:regulation of cytokinesis"/>
    <property type="evidence" value="ECO:0007669"/>
    <property type="project" value="UniProtKB-ARBA"/>
</dbReference>
<dbReference type="GO" id="GO:0045143">
    <property type="term" value="P:homologous chromosome segregation"/>
    <property type="evidence" value="ECO:0007669"/>
    <property type="project" value="UniProtKB-ARBA"/>
</dbReference>
<dbReference type="InterPro" id="IPR008271">
    <property type="entry name" value="Ser/Thr_kinase_AS"/>
</dbReference>
<organism evidence="18 19">
    <name type="scientific">Periconia digitata</name>
    <dbReference type="NCBI Taxonomy" id="1303443"/>
    <lineage>
        <taxon>Eukaryota</taxon>
        <taxon>Fungi</taxon>
        <taxon>Dikarya</taxon>
        <taxon>Ascomycota</taxon>
        <taxon>Pezizomycotina</taxon>
        <taxon>Dothideomycetes</taxon>
        <taxon>Pleosporomycetidae</taxon>
        <taxon>Pleosporales</taxon>
        <taxon>Massarineae</taxon>
        <taxon>Periconiaceae</taxon>
        <taxon>Periconia</taxon>
    </lineage>
</organism>
<evidence type="ECO:0000313" key="19">
    <source>
        <dbReference type="Proteomes" id="UP001152607"/>
    </source>
</evidence>
<dbReference type="GO" id="GO:0000819">
    <property type="term" value="P:sister chromatid segregation"/>
    <property type="evidence" value="ECO:0007669"/>
    <property type="project" value="UniProtKB-ARBA"/>
</dbReference>
<dbReference type="InterPro" id="IPR000719">
    <property type="entry name" value="Prot_kinase_dom"/>
</dbReference>
<evidence type="ECO:0000256" key="2">
    <source>
        <dbReference type="ARBA" id="ARBA00021157"/>
    </source>
</evidence>
<evidence type="ECO:0000256" key="8">
    <source>
        <dbReference type="ARBA" id="ARBA00047899"/>
    </source>
</evidence>
<keyword evidence="3 14" id="KW-0723">Serine/threonine-protein kinase</keyword>
<evidence type="ECO:0000256" key="11">
    <source>
        <dbReference type="PIRSR" id="PIRSR630616-2"/>
    </source>
</evidence>
<dbReference type="GO" id="GO:1902115">
    <property type="term" value="P:regulation of organelle assembly"/>
    <property type="evidence" value="ECO:0007669"/>
    <property type="project" value="UniProtKB-ARBA"/>
</dbReference>
<name>A0A9W4ULV0_9PLEO</name>
<dbReference type="Proteomes" id="UP001152607">
    <property type="component" value="Unassembled WGS sequence"/>
</dbReference>
<dbReference type="SMART" id="SM00220">
    <property type="entry name" value="S_TKc"/>
    <property type="match status" value="1"/>
</dbReference>
<dbReference type="GO" id="GO:0044779">
    <property type="term" value="P:meiotic spindle checkpoint signaling"/>
    <property type="evidence" value="ECO:0007669"/>
    <property type="project" value="UniProtKB-ARBA"/>
</dbReference>
<evidence type="ECO:0000256" key="9">
    <source>
        <dbReference type="ARBA" id="ARBA00048679"/>
    </source>
</evidence>
<dbReference type="GO" id="GO:0090266">
    <property type="term" value="P:regulation of mitotic cell cycle spindle assembly checkpoint"/>
    <property type="evidence" value="ECO:0007669"/>
    <property type="project" value="UniProtKB-ARBA"/>
</dbReference>
<evidence type="ECO:0000256" key="1">
    <source>
        <dbReference type="ARBA" id="ARBA00012513"/>
    </source>
</evidence>
<dbReference type="InterPro" id="IPR011009">
    <property type="entry name" value="Kinase-like_dom_sf"/>
</dbReference>
<evidence type="ECO:0000256" key="6">
    <source>
        <dbReference type="ARBA" id="ARBA00022777"/>
    </source>
</evidence>
<reference evidence="18" key="1">
    <citation type="submission" date="2023-01" db="EMBL/GenBank/DDBJ databases">
        <authorList>
            <person name="Van Ghelder C."/>
            <person name="Rancurel C."/>
        </authorList>
    </citation>
    <scope>NUCLEOTIDE SEQUENCE</scope>
    <source>
        <strain evidence="18">CNCM I-4278</strain>
    </source>
</reference>
<dbReference type="AlphaFoldDB" id="A0A9W4ULV0"/>
<dbReference type="PANTHER" id="PTHR24350">
    <property type="entry name" value="SERINE/THREONINE-PROTEIN KINASE IAL-RELATED"/>
    <property type="match status" value="1"/>
</dbReference>
<evidence type="ECO:0000256" key="10">
    <source>
        <dbReference type="PIRSR" id="PIRSR630616-1"/>
    </source>
</evidence>
<dbReference type="Pfam" id="PF00069">
    <property type="entry name" value="Pkinase"/>
    <property type="match status" value="1"/>
</dbReference>
<dbReference type="PROSITE" id="PS50011">
    <property type="entry name" value="PROTEIN_KINASE_DOM"/>
    <property type="match status" value="1"/>
</dbReference>
<comment type="catalytic activity">
    <reaction evidence="8 15">
        <text>L-threonyl-[protein] + ATP = O-phospho-L-threonyl-[protein] + ADP + H(+)</text>
        <dbReference type="Rhea" id="RHEA:46608"/>
        <dbReference type="Rhea" id="RHEA-COMP:11060"/>
        <dbReference type="Rhea" id="RHEA-COMP:11605"/>
        <dbReference type="ChEBI" id="CHEBI:15378"/>
        <dbReference type="ChEBI" id="CHEBI:30013"/>
        <dbReference type="ChEBI" id="CHEBI:30616"/>
        <dbReference type="ChEBI" id="CHEBI:61977"/>
        <dbReference type="ChEBI" id="CHEBI:456216"/>
        <dbReference type="EC" id="2.7.11.1"/>
    </reaction>
</comment>
<dbReference type="GO" id="GO:0008608">
    <property type="term" value="P:attachment of spindle microtubules to kinetochore"/>
    <property type="evidence" value="ECO:0007669"/>
    <property type="project" value="UniProtKB-ARBA"/>
</dbReference>
<dbReference type="EMBL" id="CAOQHR010000008">
    <property type="protein sequence ID" value="CAI6338551.1"/>
    <property type="molecule type" value="Genomic_DNA"/>
</dbReference>
<dbReference type="SUPFAM" id="SSF56112">
    <property type="entry name" value="Protein kinase-like (PK-like)"/>
    <property type="match status" value="1"/>
</dbReference>
<comment type="caution">
    <text evidence="18">The sequence shown here is derived from an EMBL/GenBank/DDBJ whole genome shotgun (WGS) entry which is preliminary data.</text>
</comment>
<keyword evidence="19" id="KW-1185">Reference proteome</keyword>
<feature type="compositionally biased region" description="Basic and acidic residues" evidence="16">
    <location>
        <begin position="119"/>
        <end position="135"/>
    </location>
</feature>
<accession>A0A9W4ULV0</accession>
<feature type="binding site" evidence="11">
    <location>
        <position position="297"/>
    </location>
    <ligand>
        <name>ATP</name>
        <dbReference type="ChEBI" id="CHEBI:30616"/>
    </ligand>
</feature>
<comment type="catalytic activity">
    <reaction evidence="9 15">
        <text>L-seryl-[protein] + ATP = O-phospho-L-seryl-[protein] + ADP + H(+)</text>
        <dbReference type="Rhea" id="RHEA:17989"/>
        <dbReference type="Rhea" id="RHEA-COMP:9863"/>
        <dbReference type="Rhea" id="RHEA-COMP:11604"/>
        <dbReference type="ChEBI" id="CHEBI:15378"/>
        <dbReference type="ChEBI" id="CHEBI:29999"/>
        <dbReference type="ChEBI" id="CHEBI:30616"/>
        <dbReference type="ChEBI" id="CHEBI:83421"/>
        <dbReference type="ChEBI" id="CHEBI:456216"/>
        <dbReference type="EC" id="2.7.11.1"/>
    </reaction>
</comment>
<dbReference type="GO" id="GO:0000776">
    <property type="term" value="C:kinetochore"/>
    <property type="evidence" value="ECO:0007669"/>
    <property type="project" value="UniProtKB-ARBA"/>
</dbReference>
<evidence type="ECO:0000256" key="15">
    <source>
        <dbReference type="RuleBase" id="RU367134"/>
    </source>
</evidence>
<feature type="domain" description="Protein kinase" evidence="17">
    <location>
        <begin position="154"/>
        <end position="416"/>
    </location>
</feature>
<feature type="region of interest" description="Disordered" evidence="16">
    <location>
        <begin position="119"/>
        <end position="147"/>
    </location>
</feature>
<evidence type="ECO:0000256" key="14">
    <source>
        <dbReference type="RuleBase" id="RU000304"/>
    </source>
</evidence>
<keyword evidence="6 15" id="KW-0418">Kinase</keyword>
<dbReference type="InterPro" id="IPR017441">
    <property type="entry name" value="Protein_kinase_ATP_BS"/>
</dbReference>
<evidence type="ECO:0000256" key="7">
    <source>
        <dbReference type="ARBA" id="ARBA00022840"/>
    </source>
</evidence>